<evidence type="ECO:0000313" key="15">
    <source>
        <dbReference type="Proteomes" id="UP000007799"/>
    </source>
</evidence>
<evidence type="ECO:0000256" key="4">
    <source>
        <dbReference type="ARBA" id="ARBA00015377"/>
    </source>
</evidence>
<feature type="compositionally biased region" description="Basic and acidic residues" evidence="12">
    <location>
        <begin position="21"/>
        <end position="31"/>
    </location>
</feature>
<evidence type="ECO:0000256" key="5">
    <source>
        <dbReference type="ARBA" id="ARBA00022603"/>
    </source>
</evidence>
<evidence type="ECO:0000256" key="3">
    <source>
        <dbReference type="ARBA" id="ARBA00011918"/>
    </source>
</evidence>
<keyword evidence="6 14" id="KW-0808">Transferase</keyword>
<dbReference type="GO" id="GO:0003908">
    <property type="term" value="F:methylated-DNA-[protein]-cysteine S-methyltransferase activity"/>
    <property type="evidence" value="ECO:0007669"/>
    <property type="project" value="UniProtKB-EC"/>
</dbReference>
<dbReference type="PANTHER" id="PTHR10815">
    <property type="entry name" value="METHYLATED-DNA--PROTEIN-CYSTEINE METHYLTRANSFERASE"/>
    <property type="match status" value="1"/>
</dbReference>
<comment type="catalytic activity">
    <reaction evidence="1">
        <text>a 4-O-methyl-thymidine in DNA + L-cysteinyl-[protein] = a thymidine in DNA + S-methyl-L-cysteinyl-[protein]</text>
        <dbReference type="Rhea" id="RHEA:53428"/>
        <dbReference type="Rhea" id="RHEA-COMP:10131"/>
        <dbReference type="Rhea" id="RHEA-COMP:10132"/>
        <dbReference type="Rhea" id="RHEA-COMP:13555"/>
        <dbReference type="Rhea" id="RHEA-COMP:13556"/>
        <dbReference type="ChEBI" id="CHEBI:29950"/>
        <dbReference type="ChEBI" id="CHEBI:82612"/>
        <dbReference type="ChEBI" id="CHEBI:137386"/>
        <dbReference type="ChEBI" id="CHEBI:137387"/>
        <dbReference type="EC" id="2.1.1.63"/>
    </reaction>
</comment>
<reference evidence="14" key="1">
    <citation type="submission" date="2009-08" db="EMBL/GenBank/DDBJ databases">
        <title>Annotation of Salpingoeca rosetta.</title>
        <authorList>
            <consortium name="The Broad Institute Genome Sequencing Platform"/>
            <person name="Russ C."/>
            <person name="Cuomo C."/>
            <person name="Burger G."/>
            <person name="Gray M.W."/>
            <person name="Holland P.W.H."/>
            <person name="King N."/>
            <person name="Lang F.B.F."/>
            <person name="Roger A.J."/>
            <person name="Ruiz-Trillo I."/>
            <person name="Young S.K."/>
            <person name="Zeng Q."/>
            <person name="Gargeya S."/>
            <person name="Alvarado L."/>
            <person name="Berlin A."/>
            <person name="Chapman S.B."/>
            <person name="Chen Z."/>
            <person name="Freedman E."/>
            <person name="Gellesch M."/>
            <person name="Goldberg J."/>
            <person name="Griggs A."/>
            <person name="Gujja S."/>
            <person name="Heilman E."/>
            <person name="Heiman D."/>
            <person name="Howarth C."/>
            <person name="Mehta T."/>
            <person name="Neiman D."/>
            <person name="Pearson M."/>
            <person name="Roberts A."/>
            <person name="Saif S."/>
            <person name="Shea T."/>
            <person name="Shenoy N."/>
            <person name="Sisk P."/>
            <person name="Stolte C."/>
            <person name="Sykes S."/>
            <person name="White J."/>
            <person name="Yandava C."/>
            <person name="Haas B."/>
            <person name="Nusbaum C."/>
            <person name="Birren B."/>
        </authorList>
    </citation>
    <scope>NUCLEOTIDE SEQUENCE [LARGE SCALE GENOMIC DNA]</scope>
    <source>
        <strain evidence="14">ATCC 50818</strain>
    </source>
</reference>
<evidence type="ECO:0000256" key="8">
    <source>
        <dbReference type="ARBA" id="ARBA00023204"/>
    </source>
</evidence>
<dbReference type="CDD" id="cd06445">
    <property type="entry name" value="ATase"/>
    <property type="match status" value="1"/>
</dbReference>
<evidence type="ECO:0000256" key="9">
    <source>
        <dbReference type="ARBA" id="ARBA00030795"/>
    </source>
</evidence>
<dbReference type="EMBL" id="GL832965">
    <property type="protein sequence ID" value="EGD73004.1"/>
    <property type="molecule type" value="Genomic_DNA"/>
</dbReference>
<evidence type="ECO:0000259" key="13">
    <source>
        <dbReference type="Pfam" id="PF01035"/>
    </source>
</evidence>
<evidence type="ECO:0000256" key="1">
    <source>
        <dbReference type="ARBA" id="ARBA00001286"/>
    </source>
</evidence>
<evidence type="ECO:0000256" key="10">
    <source>
        <dbReference type="ARBA" id="ARBA00031621"/>
    </source>
</evidence>
<feature type="domain" description="Methylated-DNA-[protein]-cysteine S-methyltransferase DNA binding" evidence="13">
    <location>
        <begin position="51"/>
        <end position="148"/>
    </location>
</feature>
<dbReference type="NCBIfam" id="TIGR00589">
    <property type="entry name" value="ogt"/>
    <property type="match status" value="1"/>
</dbReference>
<evidence type="ECO:0000256" key="2">
    <source>
        <dbReference type="ARBA" id="ARBA00008711"/>
    </source>
</evidence>
<evidence type="ECO:0000256" key="12">
    <source>
        <dbReference type="SAM" id="MobiDB-lite"/>
    </source>
</evidence>
<keyword evidence="5 14" id="KW-0489">Methyltransferase</keyword>
<dbReference type="OMA" id="HANADNR"/>
<name>F2U9H7_SALR5</name>
<dbReference type="PANTHER" id="PTHR10815:SF13">
    <property type="entry name" value="METHYLATED-DNA--PROTEIN-CYSTEINE METHYLTRANSFERASE"/>
    <property type="match status" value="1"/>
</dbReference>
<dbReference type="AlphaFoldDB" id="F2U9H7"/>
<proteinExistence type="inferred from homology"/>
<evidence type="ECO:0000256" key="6">
    <source>
        <dbReference type="ARBA" id="ARBA00022679"/>
    </source>
</evidence>
<gene>
    <name evidence="14" type="ORF">PTSG_04713</name>
</gene>
<dbReference type="InterPro" id="IPR036388">
    <property type="entry name" value="WH-like_DNA-bd_sf"/>
</dbReference>
<dbReference type="GO" id="GO:0032259">
    <property type="term" value="P:methylation"/>
    <property type="evidence" value="ECO:0007669"/>
    <property type="project" value="UniProtKB-KW"/>
</dbReference>
<dbReference type="EC" id="2.1.1.63" evidence="3"/>
<feature type="region of interest" description="Disordered" evidence="12">
    <location>
        <begin position="1"/>
        <end position="49"/>
    </location>
</feature>
<comment type="catalytic activity">
    <reaction evidence="11">
        <text>a 6-O-methyl-2'-deoxyguanosine in DNA + L-cysteinyl-[protein] = S-methyl-L-cysteinyl-[protein] + a 2'-deoxyguanosine in DNA</text>
        <dbReference type="Rhea" id="RHEA:24000"/>
        <dbReference type="Rhea" id="RHEA-COMP:10131"/>
        <dbReference type="Rhea" id="RHEA-COMP:10132"/>
        <dbReference type="Rhea" id="RHEA-COMP:11367"/>
        <dbReference type="Rhea" id="RHEA-COMP:11368"/>
        <dbReference type="ChEBI" id="CHEBI:29950"/>
        <dbReference type="ChEBI" id="CHEBI:82612"/>
        <dbReference type="ChEBI" id="CHEBI:85445"/>
        <dbReference type="ChEBI" id="CHEBI:85448"/>
        <dbReference type="EC" id="2.1.1.63"/>
    </reaction>
</comment>
<accession>F2U9H7</accession>
<organism evidence="15">
    <name type="scientific">Salpingoeca rosetta (strain ATCC 50818 / BSB-021)</name>
    <dbReference type="NCBI Taxonomy" id="946362"/>
    <lineage>
        <taxon>Eukaryota</taxon>
        <taxon>Choanoflagellata</taxon>
        <taxon>Craspedida</taxon>
        <taxon>Salpingoecidae</taxon>
        <taxon>Salpingoeca</taxon>
    </lineage>
</organism>
<protein>
    <recommendedName>
        <fullName evidence="4">Methylated-DNA--protein-cysteine methyltransferase</fullName>
        <ecNumber evidence="3">2.1.1.63</ecNumber>
    </recommendedName>
    <alternativeName>
        <fullName evidence="9">6-O-methylguanine-DNA methyltransferase</fullName>
    </alternativeName>
    <alternativeName>
        <fullName evidence="10">O-6-methylguanine-DNA-alkyltransferase</fullName>
    </alternativeName>
</protein>
<dbReference type="OrthoDB" id="424910at2759"/>
<evidence type="ECO:0000313" key="14">
    <source>
        <dbReference type="EMBL" id="EGD73004.1"/>
    </source>
</evidence>
<dbReference type="InParanoid" id="F2U9H7"/>
<sequence length="176" mass="19224">MAKRNASRGEEGKTAQDGCDGVEHANADNRGGHANSKRAKQEEKPKPQVSAFRARVFELVRRVPEGKVTTYGRLARALDCGSAQAIGQAMRHNPFAMLNYTAPPYPPEMVPCHRVIASSRALGGFSGQTDPKSKQLCNKVSLLKKEGVTFEKKRGKTLVKEECIVDPPKDKPKGKP</sequence>
<dbReference type="SUPFAM" id="SSF46767">
    <property type="entry name" value="Methylated DNA-protein cysteine methyltransferase, C-terminal domain"/>
    <property type="match status" value="1"/>
</dbReference>
<evidence type="ECO:0000256" key="7">
    <source>
        <dbReference type="ARBA" id="ARBA00022763"/>
    </source>
</evidence>
<dbReference type="Proteomes" id="UP000007799">
    <property type="component" value="Unassembled WGS sequence"/>
</dbReference>
<dbReference type="InterPro" id="IPR014048">
    <property type="entry name" value="MethylDNA_cys_MeTrfase_DNA-bd"/>
</dbReference>
<dbReference type="STRING" id="946362.F2U9H7"/>
<dbReference type="InterPro" id="IPR001497">
    <property type="entry name" value="MethylDNA_cys_MeTrfase_AS"/>
</dbReference>
<dbReference type="GeneID" id="16074613"/>
<keyword evidence="7" id="KW-0227">DNA damage</keyword>
<dbReference type="GO" id="GO:0006281">
    <property type="term" value="P:DNA repair"/>
    <property type="evidence" value="ECO:0007669"/>
    <property type="project" value="UniProtKB-KW"/>
</dbReference>
<keyword evidence="15" id="KW-1185">Reference proteome</keyword>
<dbReference type="eggNOG" id="ENOG502S8GR">
    <property type="taxonomic scope" value="Eukaryota"/>
</dbReference>
<dbReference type="RefSeq" id="XP_004994035.1">
    <property type="nucleotide sequence ID" value="XM_004993978.1"/>
</dbReference>
<dbReference type="KEGG" id="sre:PTSG_04713"/>
<keyword evidence="8" id="KW-0234">DNA repair</keyword>
<comment type="similarity">
    <text evidence="2">Belongs to the MGMT family.</text>
</comment>
<dbReference type="Pfam" id="PF01035">
    <property type="entry name" value="DNA_binding_1"/>
    <property type="match status" value="1"/>
</dbReference>
<evidence type="ECO:0000256" key="11">
    <source>
        <dbReference type="ARBA" id="ARBA00049348"/>
    </source>
</evidence>
<dbReference type="Gene3D" id="1.10.10.10">
    <property type="entry name" value="Winged helix-like DNA-binding domain superfamily/Winged helix DNA-binding domain"/>
    <property type="match status" value="1"/>
</dbReference>
<dbReference type="PROSITE" id="PS00374">
    <property type="entry name" value="MGMT"/>
    <property type="match status" value="1"/>
</dbReference>
<dbReference type="InterPro" id="IPR036217">
    <property type="entry name" value="MethylDNA_cys_MeTrfase_DNAb"/>
</dbReference>